<feature type="active site" description="Proton acceptor" evidence="6">
    <location>
        <position position="658"/>
    </location>
</feature>
<evidence type="ECO:0000256" key="3">
    <source>
        <dbReference type="ARBA" id="ARBA00022833"/>
    </source>
</evidence>
<comment type="caution">
    <text evidence="9">The sequence shown here is derived from an EMBL/GenBank/DDBJ whole genome shotgun (WGS) entry which is preliminary data.</text>
</comment>
<dbReference type="CDD" id="cd07199">
    <property type="entry name" value="Pat17_PNPLA8_PNPLA9_like"/>
    <property type="match status" value="1"/>
</dbReference>
<sequence>MAPWLGLESVAGGWSVTDTGQRPVMQMFVGAAIKMQALRVLHPYNNVGRYSRVGWARMHIGAVPAQFPIVFIETSMGQDPRAQTTTREAIRRYHIRDSHDQSLQSVQCLLYQRVLLPLADTLCLFSADLGGIDQVRELLKNWSSSPLISLDGSTSVRPRVIVVLTDPEEKDRVETVENILKAIILPNLAASLSVVDLRRRIQLSPVSRFEPLRRHLARELAAAQQYRSVAHLLFSAVHLEWIVRHSLLHAARSPVIPFNVLHACRPSLPRRGDFAQHLPVFLQVAEQARVHPASVASFVASAFLMEAYPPGMHAFNPTILFRSLYASSCEMACRKTSFAPAASFILAVEWRFALGFATISQAVPSAQLRRQYLRREASVWSVVKSCRTCLSCLCRPPEHVLPCDHAICDTCVCIFGAQSRGAEYHFALASCPLCQRPLSVITRLLPPTKRPVLLVLDGGGVRGVITLGFLKALEKQIGGTQGLREAFDLTLGTSAGAVIAAEVILRGTCVGEASEKFKTLAQRIFPPRPSRQTLLGQSWDFLASWLADSRHDSDVLDEALKRVFGSNKRLFAPTAPLLSGIRIALTASQVEDGSLCLLSNYRGVGRSGVSCSYRMLVSDSEPPLWQGTVSLFRTTDLVLTPCRYFTPMELPGTGTFQDGGVRANCPLRTAIRESEIIWPSSQRPDLVISIGTGFPCDGSQSNIGDSTKQFWRGRFVERAIRTFLCSPSVDGRRGWQDALDGVPESVRPDVFRLDREILGELPELDDSLTMNELESFDYHIPGDLSRAWHAKSLFLELDAEPFVSRGCYKCQASILCCRYNAAAIIESMLSLAPGARFLLSDGSDLGAVEEDEGCSFCGYYRKPVSFQVSSLGEIVTLGVQSAAGFSVIGGFPTSVQQLLEAQQADVPFGRSDHRGDCWPPARHCYCDPRKRVRSSIIPEPCLKRRCSDNGDGGNHTDH</sequence>
<dbReference type="InterPro" id="IPR001841">
    <property type="entry name" value="Znf_RING"/>
</dbReference>
<keyword evidence="6" id="KW-0442">Lipid degradation</keyword>
<evidence type="ECO:0000313" key="10">
    <source>
        <dbReference type="Proteomes" id="UP001610446"/>
    </source>
</evidence>
<reference evidence="9 10" key="1">
    <citation type="submission" date="2024-07" db="EMBL/GenBank/DDBJ databases">
        <title>Section-level genome sequencing and comparative genomics of Aspergillus sections Usti and Cavernicolus.</title>
        <authorList>
            <consortium name="Lawrence Berkeley National Laboratory"/>
            <person name="Nybo J.L."/>
            <person name="Vesth T.C."/>
            <person name="Theobald S."/>
            <person name="Frisvad J.C."/>
            <person name="Larsen T.O."/>
            <person name="Kjaerboelling I."/>
            <person name="Rothschild-Mancinelli K."/>
            <person name="Lyhne E.K."/>
            <person name="Kogle M.E."/>
            <person name="Barry K."/>
            <person name="Clum A."/>
            <person name="Na H."/>
            <person name="Ledsgaard L."/>
            <person name="Lin J."/>
            <person name="Lipzen A."/>
            <person name="Kuo A."/>
            <person name="Riley R."/>
            <person name="Mondo S."/>
            <person name="Labutti K."/>
            <person name="Haridas S."/>
            <person name="Pangalinan J."/>
            <person name="Salamov A.A."/>
            <person name="Simmons B.A."/>
            <person name="Magnuson J.K."/>
            <person name="Chen J."/>
            <person name="Drula E."/>
            <person name="Henrissat B."/>
            <person name="Wiebenga A."/>
            <person name="Lubbers R.J."/>
            <person name="Gomes A.C."/>
            <person name="Makela M.R."/>
            <person name="Stajich J."/>
            <person name="Grigoriev I.V."/>
            <person name="Mortensen U.H."/>
            <person name="De Vries R.P."/>
            <person name="Baker S.E."/>
            <person name="Andersen M.R."/>
        </authorList>
    </citation>
    <scope>NUCLEOTIDE SEQUENCE [LARGE SCALE GENOMIC DNA]</scope>
    <source>
        <strain evidence="9 10">CBS 123904</strain>
    </source>
</reference>
<protein>
    <submittedName>
        <fullName evidence="9">Acyl transferase/acyl hydrolase/lysophospholipase</fullName>
    </submittedName>
</protein>
<name>A0ABR4IQ62_9EURO</name>
<evidence type="ECO:0000256" key="2">
    <source>
        <dbReference type="ARBA" id="ARBA00022771"/>
    </source>
</evidence>
<keyword evidence="3" id="KW-0862">Zinc</keyword>
<dbReference type="Pfam" id="PF01734">
    <property type="entry name" value="Patatin"/>
    <property type="match status" value="1"/>
</dbReference>
<evidence type="ECO:0000313" key="9">
    <source>
        <dbReference type="EMBL" id="KAL2829884.1"/>
    </source>
</evidence>
<keyword evidence="1" id="KW-0479">Metal-binding</keyword>
<accession>A0ABR4IQ62</accession>
<dbReference type="PROSITE" id="PS50089">
    <property type="entry name" value="ZF_RING_2"/>
    <property type="match status" value="1"/>
</dbReference>
<dbReference type="InterPro" id="IPR002641">
    <property type="entry name" value="PNPLA_dom"/>
</dbReference>
<dbReference type="InterPro" id="IPR016035">
    <property type="entry name" value="Acyl_Trfase/lysoPLipase"/>
</dbReference>
<dbReference type="PROSITE" id="PS00518">
    <property type="entry name" value="ZF_RING_1"/>
    <property type="match status" value="1"/>
</dbReference>
<feature type="short sequence motif" description="GXSXG" evidence="6">
    <location>
        <begin position="492"/>
        <end position="496"/>
    </location>
</feature>
<evidence type="ECO:0000259" key="8">
    <source>
        <dbReference type="PROSITE" id="PS51635"/>
    </source>
</evidence>
<feature type="active site" description="Nucleophile" evidence="6">
    <location>
        <position position="494"/>
    </location>
</feature>
<organism evidence="9 10">
    <name type="scientific">Aspergillus pseudoustus</name>
    <dbReference type="NCBI Taxonomy" id="1810923"/>
    <lineage>
        <taxon>Eukaryota</taxon>
        <taxon>Fungi</taxon>
        <taxon>Dikarya</taxon>
        <taxon>Ascomycota</taxon>
        <taxon>Pezizomycotina</taxon>
        <taxon>Eurotiomycetes</taxon>
        <taxon>Eurotiomycetidae</taxon>
        <taxon>Eurotiales</taxon>
        <taxon>Aspergillaceae</taxon>
        <taxon>Aspergillus</taxon>
        <taxon>Aspergillus subgen. Nidulantes</taxon>
    </lineage>
</organism>
<dbReference type="PROSITE" id="PS51635">
    <property type="entry name" value="PNPLA"/>
    <property type="match status" value="1"/>
</dbReference>
<dbReference type="PANTHER" id="PTHR24185:SF8">
    <property type="entry name" value="PNPLA DOMAIN-CONTAINING PROTEIN"/>
    <property type="match status" value="1"/>
</dbReference>
<keyword evidence="4 6" id="KW-0443">Lipid metabolism</keyword>
<evidence type="ECO:0000256" key="1">
    <source>
        <dbReference type="ARBA" id="ARBA00022723"/>
    </source>
</evidence>
<dbReference type="SUPFAM" id="SSF52151">
    <property type="entry name" value="FabD/lysophospholipase-like"/>
    <property type="match status" value="1"/>
</dbReference>
<dbReference type="GO" id="GO:0016740">
    <property type="term" value="F:transferase activity"/>
    <property type="evidence" value="ECO:0007669"/>
    <property type="project" value="UniProtKB-KW"/>
</dbReference>
<gene>
    <name evidence="9" type="ORF">BJY01DRAFT_261063</name>
</gene>
<dbReference type="InterPro" id="IPR017907">
    <property type="entry name" value="Znf_RING_CS"/>
</dbReference>
<dbReference type="EMBL" id="JBFXLU010000319">
    <property type="protein sequence ID" value="KAL2829884.1"/>
    <property type="molecule type" value="Genomic_DNA"/>
</dbReference>
<dbReference type="GO" id="GO:0016787">
    <property type="term" value="F:hydrolase activity"/>
    <property type="evidence" value="ECO:0007669"/>
    <property type="project" value="UniProtKB-KW"/>
</dbReference>
<keyword evidence="9" id="KW-0808">Transferase</keyword>
<keyword evidence="2 5" id="KW-0863">Zinc-finger</keyword>
<feature type="short sequence motif" description="DGA/G" evidence="6">
    <location>
        <begin position="658"/>
        <end position="660"/>
    </location>
</feature>
<dbReference type="Gene3D" id="3.40.1090.10">
    <property type="entry name" value="Cytosolic phospholipase A2 catalytic domain"/>
    <property type="match status" value="1"/>
</dbReference>
<keyword evidence="10" id="KW-1185">Reference proteome</keyword>
<evidence type="ECO:0000256" key="5">
    <source>
        <dbReference type="PROSITE-ProRule" id="PRU00175"/>
    </source>
</evidence>
<evidence type="ECO:0000256" key="6">
    <source>
        <dbReference type="PROSITE-ProRule" id="PRU01161"/>
    </source>
</evidence>
<dbReference type="Proteomes" id="UP001610446">
    <property type="component" value="Unassembled WGS sequence"/>
</dbReference>
<feature type="domain" description="PNPLA" evidence="8">
    <location>
        <begin position="454"/>
        <end position="671"/>
    </location>
</feature>
<dbReference type="PANTHER" id="PTHR24185">
    <property type="entry name" value="CALCIUM-INDEPENDENT PHOSPHOLIPASE A2-GAMMA"/>
    <property type="match status" value="1"/>
</dbReference>
<feature type="domain" description="RING-type" evidence="7">
    <location>
        <begin position="386"/>
        <end position="435"/>
    </location>
</feature>
<evidence type="ECO:0000259" key="7">
    <source>
        <dbReference type="PROSITE" id="PS50089"/>
    </source>
</evidence>
<proteinExistence type="predicted"/>
<feature type="short sequence motif" description="GXGXXG" evidence="6">
    <location>
        <begin position="458"/>
        <end position="463"/>
    </location>
</feature>
<evidence type="ECO:0000256" key="4">
    <source>
        <dbReference type="ARBA" id="ARBA00023098"/>
    </source>
</evidence>
<keyword evidence="6 9" id="KW-0378">Hydrolase</keyword>